<dbReference type="Proteomes" id="UP000327011">
    <property type="component" value="Unassembled WGS sequence"/>
</dbReference>
<dbReference type="AlphaFoldDB" id="A0A5J5K8V4"/>
<accession>A0A5J5K8V4</accession>
<protein>
    <submittedName>
        <fullName evidence="1">Uncharacterized protein</fullName>
    </submittedName>
</protein>
<comment type="caution">
    <text evidence="1">The sequence shown here is derived from an EMBL/GenBank/DDBJ whole genome shotgun (WGS) entry which is preliminary data.</text>
</comment>
<name>A0A5J5K8V4_9ACTN</name>
<sequence length="484" mass="53884">MEAPVMQAVEVLVPGVSTVTRYIRYYALYAALAAHAAERDLDREACRRLLRRSEVIFAGTHLGIPAETPPGPAHGIDRVRAFNGERLDVAHSASEGQTSYSPRPWGFWAQYGGPSTVLGTVVLENGALRPGRHPCPPEVRELFEPLFTHAEADSMSARDLVELGDLALSSEHRPEVPWLRDLFTASRMNLHDPDHWEPDDRTRRATLRVLARSVELHGTDGGSFEGMLRSAVAFGDQIDRDPVLSSIEQSQGWRGVLLRHYSVGAWRRLWATLVASMGGEDGEADRTREELRTWLADQVEDVSVTKALDGLQPLQDGSGHPYPRERQLLDGDRRAPLTNIKLLLVGGMRARELSGIAQKTFLGPRRRGMGEILDPTWVHLLTEEYRGRSLKDLAARLADDMLAQAMRVARAKMRIDPVTQRLRLFSRVHERNDRFYKTSDEGDSDVGTRIEQLGGFAAQLGLLQASDNGWGVTDEARTALELTA</sequence>
<organism evidence="1 2">
    <name type="scientific">Microbispora cellulosiformans</name>
    <dbReference type="NCBI Taxonomy" id="2614688"/>
    <lineage>
        <taxon>Bacteria</taxon>
        <taxon>Bacillati</taxon>
        <taxon>Actinomycetota</taxon>
        <taxon>Actinomycetes</taxon>
        <taxon>Streptosporangiales</taxon>
        <taxon>Streptosporangiaceae</taxon>
        <taxon>Microbispora</taxon>
    </lineage>
</organism>
<evidence type="ECO:0000313" key="1">
    <source>
        <dbReference type="EMBL" id="KAA9380094.1"/>
    </source>
</evidence>
<dbReference type="RefSeq" id="WP_225311338.1">
    <property type="nucleotide sequence ID" value="NZ_VYTZ01000003.1"/>
</dbReference>
<reference evidence="1 2" key="1">
    <citation type="submission" date="2019-09" db="EMBL/GenBank/DDBJ databases">
        <title>Screening of Novel Bioactive Compounds from Soil-Associated.</title>
        <authorList>
            <person name="Gong X."/>
        </authorList>
    </citation>
    <scope>NUCLEOTIDE SEQUENCE [LARGE SCALE GENOMIC DNA]</scope>
    <source>
        <strain evidence="1 2">Gxj-6</strain>
    </source>
</reference>
<proteinExistence type="predicted"/>
<keyword evidence="2" id="KW-1185">Reference proteome</keyword>
<dbReference type="EMBL" id="VYTZ01000003">
    <property type="protein sequence ID" value="KAA9380094.1"/>
    <property type="molecule type" value="Genomic_DNA"/>
</dbReference>
<gene>
    <name evidence="1" type="ORF">F5972_10855</name>
</gene>
<evidence type="ECO:0000313" key="2">
    <source>
        <dbReference type="Proteomes" id="UP000327011"/>
    </source>
</evidence>